<reference evidence="1 2" key="1">
    <citation type="journal article" date="2021" name="Appl. Environ. Microbiol.">
        <title>Genetic linkage and physical mapping for an oyster mushroom Pleurotus cornucopiae and QTL analysis for the trait cap color.</title>
        <authorList>
            <person name="Zhang Y."/>
            <person name="Gao W."/>
            <person name="Sonnenberg A."/>
            <person name="Chen Q."/>
            <person name="Zhang J."/>
            <person name="Huang C."/>
        </authorList>
    </citation>
    <scope>NUCLEOTIDE SEQUENCE [LARGE SCALE GENOMIC DNA]</scope>
    <source>
        <strain evidence="1">CCMSSC00406</strain>
    </source>
</reference>
<accession>A0ACB7IWN1</accession>
<dbReference type="Proteomes" id="UP000824881">
    <property type="component" value="Unassembled WGS sequence"/>
</dbReference>
<sequence length="515" mass="58899">MPPSERRQSVPKPVRVDSSEDRFPEIPNVGSPGRMATVDHASFSDEEDDEDEVIPPSHDHRTLVLCFDGTGDQFDDDNSNVVNLFSMLKKDNPRKQLVYYQSGIGTYNIPQIAKPMMAKLKKTVDSMLGVHLDAHVMSGYEFLMQNYEAGDKICIFGFSRGAYTCRALAGMIHKVGLLPKCNHQQVPFAYKMYKREDEKGWKMSSMFKKAFAIDVDIDFVGVWDTVGSVGVIPRRLPFTTSNTHIKYFRHAIALDEHRARFQPNFFHRPLDTHKKLGVQPGEMPKSRPKGHSRRPSLKELERKYTEVCFDTNVEEVWFAGCHCDVGGGAVLNETRNALARIPLRWMIRQCFLVDTGIMFHRASFKKIGMDPDSLYPYVKQRPPMITQPSASLPPSPTTVNSGHYPAPLIGGEDFISEEDEDLADAMSPINDMLKNLKAWWLLEVVPLKRRWQRDNDSWAKKLSVNLGQGRYAPKQHVDRKHVIKLHRTVKLRMDAAHINYKPKAKWANVELYWVD</sequence>
<organism evidence="1 2">
    <name type="scientific">Pleurotus cornucopiae</name>
    <name type="common">Cornucopia mushroom</name>
    <dbReference type="NCBI Taxonomy" id="5321"/>
    <lineage>
        <taxon>Eukaryota</taxon>
        <taxon>Fungi</taxon>
        <taxon>Dikarya</taxon>
        <taxon>Basidiomycota</taxon>
        <taxon>Agaricomycotina</taxon>
        <taxon>Agaricomycetes</taxon>
        <taxon>Agaricomycetidae</taxon>
        <taxon>Agaricales</taxon>
        <taxon>Pleurotineae</taxon>
        <taxon>Pleurotaceae</taxon>
        <taxon>Pleurotus</taxon>
    </lineage>
</organism>
<protein>
    <submittedName>
        <fullName evidence="1">Uncharacterized protein</fullName>
    </submittedName>
</protein>
<dbReference type="EMBL" id="WQMT02000005">
    <property type="protein sequence ID" value="KAG9222031.1"/>
    <property type="molecule type" value="Genomic_DNA"/>
</dbReference>
<keyword evidence="2" id="KW-1185">Reference proteome</keyword>
<proteinExistence type="predicted"/>
<gene>
    <name evidence="1" type="ORF">CCMSSC00406_0008016</name>
</gene>
<name>A0ACB7IWN1_PLECO</name>
<comment type="caution">
    <text evidence="1">The sequence shown here is derived from an EMBL/GenBank/DDBJ whole genome shotgun (WGS) entry which is preliminary data.</text>
</comment>
<evidence type="ECO:0000313" key="1">
    <source>
        <dbReference type="EMBL" id="KAG9222031.1"/>
    </source>
</evidence>
<evidence type="ECO:0000313" key="2">
    <source>
        <dbReference type="Proteomes" id="UP000824881"/>
    </source>
</evidence>